<dbReference type="RefSeq" id="WP_264059556.1">
    <property type="nucleotide sequence ID" value="NZ_AP022574.1"/>
</dbReference>
<evidence type="ECO:0000259" key="9">
    <source>
        <dbReference type="Pfam" id="PF00999"/>
    </source>
</evidence>
<comment type="subcellular location">
    <subcellularLocation>
        <location evidence="1">Cell membrane</location>
        <topology evidence="1">Multi-pass membrane protein</topology>
    </subcellularLocation>
</comment>
<name>A0A7I7M5I2_9MYCO</name>
<evidence type="ECO:0000256" key="1">
    <source>
        <dbReference type="ARBA" id="ARBA00004651"/>
    </source>
</evidence>
<sequence>MRRYVDEEREQEYIDDVGFVLAAVVWFVFGAVVWEKLHDGVAVSQVVFGVLVLTAVRAIAVALATVRSPLSGPERVLLAGLGPRGTANVALALWAYIVLPPGPGDTLLSVAIVVVLGSVVLHGVAAPILVSRVDSRVAAGAWRQSN</sequence>
<evidence type="ECO:0000256" key="2">
    <source>
        <dbReference type="ARBA" id="ARBA00022448"/>
    </source>
</evidence>
<evidence type="ECO:0000256" key="5">
    <source>
        <dbReference type="ARBA" id="ARBA00022989"/>
    </source>
</evidence>
<dbReference type="Proteomes" id="UP000466514">
    <property type="component" value="Chromosome"/>
</dbReference>
<reference evidence="10 11" key="1">
    <citation type="journal article" date="2019" name="Emerg. Microbes Infect.">
        <title>Comprehensive subspecies identification of 175 nontuberculous mycobacteria species based on 7547 genomic profiles.</title>
        <authorList>
            <person name="Matsumoto Y."/>
            <person name="Kinjo T."/>
            <person name="Motooka D."/>
            <person name="Nabeya D."/>
            <person name="Jung N."/>
            <person name="Uechi K."/>
            <person name="Horii T."/>
            <person name="Iida T."/>
            <person name="Fujita J."/>
            <person name="Nakamura S."/>
        </authorList>
    </citation>
    <scope>NUCLEOTIDE SEQUENCE [LARGE SCALE GENOMIC DNA]</scope>
    <source>
        <strain evidence="10 11">JCM 13323</strain>
    </source>
</reference>
<evidence type="ECO:0000256" key="7">
    <source>
        <dbReference type="ARBA" id="ARBA00023136"/>
    </source>
</evidence>
<keyword evidence="6" id="KW-0406">Ion transport</keyword>
<dbReference type="GO" id="GO:0015297">
    <property type="term" value="F:antiporter activity"/>
    <property type="evidence" value="ECO:0007669"/>
    <property type="project" value="UniProtKB-KW"/>
</dbReference>
<feature type="transmembrane region" description="Helical" evidence="8">
    <location>
        <begin position="12"/>
        <end position="34"/>
    </location>
</feature>
<organism evidence="10 11">
    <name type="scientific">Mycolicibacterium psychrotolerans</name>
    <dbReference type="NCBI Taxonomy" id="216929"/>
    <lineage>
        <taxon>Bacteria</taxon>
        <taxon>Bacillati</taxon>
        <taxon>Actinomycetota</taxon>
        <taxon>Actinomycetes</taxon>
        <taxon>Mycobacteriales</taxon>
        <taxon>Mycobacteriaceae</taxon>
        <taxon>Mycolicibacterium</taxon>
    </lineage>
</organism>
<feature type="domain" description="Cation/H+ exchanger transmembrane" evidence="9">
    <location>
        <begin position="6"/>
        <end position="130"/>
    </location>
</feature>
<gene>
    <name evidence="10" type="ORF">MPSYJ_09120</name>
</gene>
<dbReference type="PANTHER" id="PTHR32507">
    <property type="entry name" value="NA(+)/H(+) ANTIPORTER 1"/>
    <property type="match status" value="1"/>
</dbReference>
<evidence type="ECO:0000256" key="4">
    <source>
        <dbReference type="ARBA" id="ARBA00022692"/>
    </source>
</evidence>
<dbReference type="EMBL" id="AP022574">
    <property type="protein sequence ID" value="BBX67451.1"/>
    <property type="molecule type" value="Genomic_DNA"/>
</dbReference>
<feature type="transmembrane region" description="Helical" evidence="8">
    <location>
        <begin position="46"/>
        <end position="64"/>
    </location>
</feature>
<dbReference type="GO" id="GO:1902600">
    <property type="term" value="P:proton transmembrane transport"/>
    <property type="evidence" value="ECO:0007669"/>
    <property type="project" value="InterPro"/>
</dbReference>
<protein>
    <recommendedName>
        <fullName evidence="9">Cation/H+ exchanger transmembrane domain-containing protein</fullName>
    </recommendedName>
</protein>
<feature type="transmembrane region" description="Helical" evidence="8">
    <location>
        <begin position="109"/>
        <end position="130"/>
    </location>
</feature>
<evidence type="ECO:0000313" key="10">
    <source>
        <dbReference type="EMBL" id="BBX67451.1"/>
    </source>
</evidence>
<keyword evidence="7 8" id="KW-0472">Membrane</keyword>
<dbReference type="AlphaFoldDB" id="A0A7I7M5I2"/>
<feature type="transmembrane region" description="Helical" evidence="8">
    <location>
        <begin position="76"/>
        <end position="97"/>
    </location>
</feature>
<keyword evidence="3" id="KW-0050">Antiport</keyword>
<evidence type="ECO:0000256" key="3">
    <source>
        <dbReference type="ARBA" id="ARBA00022449"/>
    </source>
</evidence>
<dbReference type="Pfam" id="PF00999">
    <property type="entry name" value="Na_H_Exchanger"/>
    <property type="match status" value="1"/>
</dbReference>
<proteinExistence type="predicted"/>
<evidence type="ECO:0000256" key="8">
    <source>
        <dbReference type="SAM" id="Phobius"/>
    </source>
</evidence>
<dbReference type="KEGG" id="mpsc:MPSYJ_09120"/>
<keyword evidence="2" id="KW-0813">Transport</keyword>
<evidence type="ECO:0000256" key="6">
    <source>
        <dbReference type="ARBA" id="ARBA00023065"/>
    </source>
</evidence>
<keyword evidence="11" id="KW-1185">Reference proteome</keyword>
<accession>A0A7I7M5I2</accession>
<evidence type="ECO:0000313" key="11">
    <source>
        <dbReference type="Proteomes" id="UP000466514"/>
    </source>
</evidence>
<keyword evidence="5 8" id="KW-1133">Transmembrane helix</keyword>
<dbReference type="GO" id="GO:0005886">
    <property type="term" value="C:plasma membrane"/>
    <property type="evidence" value="ECO:0007669"/>
    <property type="project" value="UniProtKB-SubCell"/>
</dbReference>
<keyword evidence="4 8" id="KW-0812">Transmembrane</keyword>
<dbReference type="InterPro" id="IPR006153">
    <property type="entry name" value="Cation/H_exchanger_TM"/>
</dbReference>